<dbReference type="RefSeq" id="WP_013597408.1">
    <property type="nucleotide sequence ID" value="NC_015144.1"/>
</dbReference>
<accession>F0NY25</accession>
<feature type="binding site" evidence="1">
    <location>
        <position position="177"/>
    </location>
    <ligand>
        <name>a divalent metal cation</name>
        <dbReference type="ChEBI" id="CHEBI:60240"/>
        <label>1</label>
    </ligand>
</feature>
<dbReference type="PANTHER" id="PTHR46124">
    <property type="entry name" value="D-AMINOACYL-TRNA DEACYLASE"/>
    <property type="match status" value="1"/>
</dbReference>
<reference evidence="2 3" key="1">
    <citation type="journal article" date="2011" name="Stand. Genomic Sci.">
        <title>Complete genome sequence of Weeksella virosa type strain (9751).</title>
        <authorList>
            <person name="Lang E."/>
            <person name="Teshima H."/>
            <person name="Lucas S."/>
            <person name="Lapidus A."/>
            <person name="Hammon N."/>
            <person name="Deshpande S."/>
            <person name="Nolan M."/>
            <person name="Cheng J.F."/>
            <person name="Pitluck S."/>
            <person name="Liolios K."/>
            <person name="Pagani I."/>
            <person name="Mikhailova N."/>
            <person name="Ivanova N."/>
            <person name="Mavromatis K."/>
            <person name="Pati A."/>
            <person name="Tapia R."/>
            <person name="Han C."/>
            <person name="Goodwin L."/>
            <person name="Chen A."/>
            <person name="Palaniappan K."/>
            <person name="Land M."/>
            <person name="Hauser L."/>
            <person name="Chang Y.J."/>
            <person name="Jeffries C.D."/>
            <person name="Brambilla E.M."/>
            <person name="Kopitz M."/>
            <person name="Rohde M."/>
            <person name="Goker M."/>
            <person name="Tindall B.J."/>
            <person name="Detter J.C."/>
            <person name="Woyke T."/>
            <person name="Bristow J."/>
            <person name="Eisen J.A."/>
            <person name="Markowitz V."/>
            <person name="Hugenholtz P."/>
            <person name="Klenk H.P."/>
            <person name="Kyrpides N.C."/>
        </authorList>
    </citation>
    <scope>NUCLEOTIDE SEQUENCE [LARGE SCALE GENOMIC DNA]</scope>
    <source>
        <strain evidence="3">ATCC 43766 / DSM 16922 / JCM 21250 / NBRC 16016 / NCTC 11634 / CL345/78</strain>
    </source>
</reference>
<dbReference type="InterPro" id="IPR032466">
    <property type="entry name" value="Metal_Hydrolase"/>
</dbReference>
<organism evidence="2 3">
    <name type="scientific">Weeksella virosa (strain ATCC 43766 / DSM 16922 / JCM 21250 / CCUG 30538 / CDC 9751 / IAM 14551 / NBRC 16016 / NCTC 11634 / CL345/78)</name>
    <dbReference type="NCBI Taxonomy" id="865938"/>
    <lineage>
        <taxon>Bacteria</taxon>
        <taxon>Pseudomonadati</taxon>
        <taxon>Bacteroidota</taxon>
        <taxon>Flavobacteriia</taxon>
        <taxon>Flavobacteriales</taxon>
        <taxon>Weeksellaceae</taxon>
        <taxon>Weeksella</taxon>
    </lineage>
</organism>
<dbReference type="SUPFAM" id="SSF51556">
    <property type="entry name" value="Metallo-dependent hydrolases"/>
    <property type="match status" value="1"/>
</dbReference>
<evidence type="ECO:0000256" key="1">
    <source>
        <dbReference type="PIRSR" id="PIRSR005902-1"/>
    </source>
</evidence>
<keyword evidence="3" id="KW-1185">Reference proteome</keyword>
<dbReference type="eggNOG" id="COG0084">
    <property type="taxonomic scope" value="Bacteria"/>
</dbReference>
<keyword evidence="1" id="KW-0479">Metal-binding</keyword>
<dbReference type="Pfam" id="PF01026">
    <property type="entry name" value="TatD_DNase"/>
    <property type="match status" value="1"/>
</dbReference>
<dbReference type="GO" id="GO:0005829">
    <property type="term" value="C:cytosol"/>
    <property type="evidence" value="ECO:0007669"/>
    <property type="project" value="TreeGrafter"/>
</dbReference>
<dbReference type="HOGENOM" id="CLU_031506_6_0_10"/>
<dbReference type="Proteomes" id="UP000008641">
    <property type="component" value="Chromosome"/>
</dbReference>
<dbReference type="InterPro" id="IPR001130">
    <property type="entry name" value="TatD-like"/>
</dbReference>
<dbReference type="PANTHER" id="PTHR46124:SF3">
    <property type="entry name" value="HYDROLASE"/>
    <property type="match status" value="1"/>
</dbReference>
<dbReference type="GO" id="GO:0016788">
    <property type="term" value="F:hydrolase activity, acting on ester bonds"/>
    <property type="evidence" value="ECO:0007669"/>
    <property type="project" value="InterPro"/>
</dbReference>
<reference evidence="3" key="2">
    <citation type="journal article" date="2011" name="Stand. Genomic Sci.">
        <title>Complete genome sequence of Weeksella virosa type strain (9751T).</title>
        <authorList>
            <person name="Lang E."/>
            <person name="Teshima H."/>
            <person name="Lucas S."/>
            <person name="Lapidus A."/>
            <person name="Hammon N."/>
            <person name="Deshpande S."/>
            <person name="Nolan M."/>
            <person name="Cheng J."/>
            <person name="Pitluck S."/>
            <person name="Liolios K."/>
            <person name="Pagani I."/>
            <person name="Mikhailova N."/>
            <person name="Ivanova N."/>
            <person name="Mavromatis K."/>
            <person name="Pati A."/>
            <person name="Tapia R."/>
            <person name="Han C."/>
            <person name="Goodwin L."/>
            <person name="Chen A."/>
            <person name="Palaniappan K."/>
            <person name="Land M."/>
            <person name="Hauser L."/>
            <person name="Chang Y."/>
            <person name="Jeffries C."/>
            <person name="Brambilla E."/>
            <person name="Kopitz M."/>
            <person name="Rohde M."/>
            <person name="Goker M."/>
            <person name="Tindall B."/>
            <person name="Detter J."/>
            <person name="Woyke T."/>
            <person name="Bristow J."/>
            <person name="Eisen J."/>
            <person name="Markowitz V."/>
            <person name="Hugenholtz P."/>
            <person name="Klenk H."/>
            <person name="Kyrpides N."/>
        </authorList>
    </citation>
    <scope>NUCLEOTIDE SEQUENCE [LARGE SCALE GENOMIC DNA]</scope>
    <source>
        <strain evidence="3">ATCC 43766 / DSM 16922 / JCM 21250 / NBRC 16016 / NCTC 11634 / CL345/78</strain>
    </source>
</reference>
<dbReference type="STRING" id="865938.Weevi_0294"/>
<name>F0NY25_WEEVC</name>
<evidence type="ECO:0000313" key="2">
    <source>
        <dbReference type="EMBL" id="ADX67016.1"/>
    </source>
</evidence>
<dbReference type="AlphaFoldDB" id="F0NY25"/>
<dbReference type="Gene3D" id="3.20.20.140">
    <property type="entry name" value="Metal-dependent hydrolases"/>
    <property type="match status" value="1"/>
</dbReference>
<dbReference type="EMBL" id="CP002455">
    <property type="protein sequence ID" value="ADX67016.1"/>
    <property type="molecule type" value="Genomic_DNA"/>
</dbReference>
<feature type="binding site" evidence="1">
    <location>
        <position position="70"/>
    </location>
    <ligand>
        <name>a divalent metal cation</name>
        <dbReference type="ChEBI" id="CHEBI:60240"/>
        <label>1</label>
    </ligand>
</feature>
<protein>
    <submittedName>
        <fullName evidence="2">TatD-related deoxyribonuclease</fullName>
    </submittedName>
</protein>
<dbReference type="KEGG" id="wvi:Weevi_0294"/>
<dbReference type="OrthoDB" id="664222at2"/>
<gene>
    <name evidence="2" type="ordered locus">Weevi_0294</name>
</gene>
<dbReference type="PIRSF" id="PIRSF005902">
    <property type="entry name" value="DNase_TatD"/>
    <property type="match status" value="1"/>
</dbReference>
<dbReference type="GO" id="GO:0046872">
    <property type="term" value="F:metal ion binding"/>
    <property type="evidence" value="ECO:0007669"/>
    <property type="project" value="UniProtKB-KW"/>
</dbReference>
<sequence>MSRFFNIHTHHYHSTNQVIEILNTSPSDNISTPFFTCGLHPWHIKEETYKTELKLLDYKLSKENCLALGECGLDKYSEVDFELQKKVFIEQLHLNTSYQKPVIIHCVKAYQEILNIHKQEKIEQQFLFHGFRKNALLLKQIHTEGHEVSFGVNLMKNPNLQTIFANLSMERIFLETDDTWFSIEEIYQKAAELKACSLDELKIAVECNVERFFGHKFH</sequence>
<proteinExistence type="predicted"/>
<evidence type="ECO:0000313" key="3">
    <source>
        <dbReference type="Proteomes" id="UP000008641"/>
    </source>
</evidence>
<feature type="binding site" evidence="1">
    <location>
        <position position="105"/>
    </location>
    <ligand>
        <name>a divalent metal cation</name>
        <dbReference type="ChEBI" id="CHEBI:60240"/>
        <label>2</label>
    </ligand>
</feature>
<feature type="binding site" evidence="1">
    <location>
        <position position="129"/>
    </location>
    <ligand>
        <name>a divalent metal cation</name>
        <dbReference type="ChEBI" id="CHEBI:60240"/>
        <label>2</label>
    </ligand>
</feature>